<feature type="domain" description="N-acetyltransferase" evidence="1">
    <location>
        <begin position="203"/>
        <end position="360"/>
    </location>
</feature>
<dbReference type="GO" id="GO:0016747">
    <property type="term" value="F:acyltransferase activity, transferring groups other than amino-acyl groups"/>
    <property type="evidence" value="ECO:0007669"/>
    <property type="project" value="InterPro"/>
</dbReference>
<dbReference type="GeneID" id="89510158"/>
<dbReference type="AlphaFoldDB" id="A0A1M5W7U3"/>
<dbReference type="EMBL" id="FQXK01000007">
    <property type="protein sequence ID" value="SHH83254.1"/>
    <property type="molecule type" value="Genomic_DNA"/>
</dbReference>
<dbReference type="PANTHER" id="PTHR41368">
    <property type="entry name" value="PROTEIN YGHO"/>
    <property type="match status" value="1"/>
</dbReference>
<sequence length="360" mass="42454">MEVIEVKDHKEQKLFLDFRRKLYKESSLYVDNNLFLIQELFSGKTSFVNDKEIYAFNVKDSNNIVCQGIVVYASDLSDYIQLCFFESLPGQDEAAKLLVDKAIEIGKKHNCKKLVIGLNGHVNYGLGLLCDHYDEKNTFSSAANPKFYNDYFDKMDLEKVYLCTYRSVTDHTRIERYASLLRKIKKNYEFKSFDKKNFDEYSKIYTDLNNQAFEGHRYYYKRNYKEDKEMLKELFLFMKEDSLIFAFKDGEPVGFVMWYPDYNELAKGGEVFGVRHFFRNIFMGRKIKYGKLMEYGVLPQHRKSGLVMGLLDQVYISMQGHGIQNLVSSWVLEENVDSNSVCQALCDEKYKRYVVYEKEI</sequence>
<dbReference type="PANTHER" id="PTHR41368:SF1">
    <property type="entry name" value="PROTEIN YGHO"/>
    <property type="match status" value="1"/>
</dbReference>
<dbReference type="InterPro" id="IPR000182">
    <property type="entry name" value="GNAT_dom"/>
</dbReference>
<dbReference type="RefSeq" id="WP_073385895.1">
    <property type="nucleotide sequence ID" value="NZ_FQXK01000007.1"/>
</dbReference>
<evidence type="ECO:0000313" key="2">
    <source>
        <dbReference type="EMBL" id="SHH83254.1"/>
    </source>
</evidence>
<gene>
    <name evidence="2" type="ORF">SAMN02745229_00932</name>
</gene>
<dbReference type="Pfam" id="PF00583">
    <property type="entry name" value="Acetyltransf_1"/>
    <property type="match status" value="1"/>
</dbReference>
<keyword evidence="3" id="KW-1185">Reference proteome</keyword>
<dbReference type="STRING" id="1121131.SAMN02745229_00932"/>
<dbReference type="Gene3D" id="3.40.630.30">
    <property type="match status" value="1"/>
</dbReference>
<dbReference type="OrthoDB" id="1757697at2"/>
<evidence type="ECO:0000259" key="1">
    <source>
        <dbReference type="PROSITE" id="PS51186"/>
    </source>
</evidence>
<name>A0A1M5W7U3_BUTFI</name>
<dbReference type="Proteomes" id="UP000184278">
    <property type="component" value="Unassembled WGS sequence"/>
</dbReference>
<dbReference type="PROSITE" id="PS51186">
    <property type="entry name" value="GNAT"/>
    <property type="match status" value="1"/>
</dbReference>
<proteinExistence type="predicted"/>
<dbReference type="InterPro" id="IPR016181">
    <property type="entry name" value="Acyl_CoA_acyltransferase"/>
</dbReference>
<accession>A0A1M5W7U3</accession>
<dbReference type="InterPro" id="IPR039968">
    <property type="entry name" value="BcerS-like"/>
</dbReference>
<organism evidence="2 3">
    <name type="scientific">Butyrivibrio fibrisolvens DSM 3071</name>
    <dbReference type="NCBI Taxonomy" id="1121131"/>
    <lineage>
        <taxon>Bacteria</taxon>
        <taxon>Bacillati</taxon>
        <taxon>Bacillota</taxon>
        <taxon>Clostridia</taxon>
        <taxon>Lachnospirales</taxon>
        <taxon>Lachnospiraceae</taxon>
        <taxon>Butyrivibrio</taxon>
    </lineage>
</organism>
<evidence type="ECO:0000313" key="3">
    <source>
        <dbReference type="Proteomes" id="UP000184278"/>
    </source>
</evidence>
<dbReference type="SUPFAM" id="SSF55729">
    <property type="entry name" value="Acyl-CoA N-acyltransferases (Nat)"/>
    <property type="match status" value="1"/>
</dbReference>
<reference evidence="3" key="1">
    <citation type="submission" date="2016-11" db="EMBL/GenBank/DDBJ databases">
        <authorList>
            <person name="Varghese N."/>
            <person name="Submissions S."/>
        </authorList>
    </citation>
    <scope>NUCLEOTIDE SEQUENCE [LARGE SCALE GENOMIC DNA]</scope>
    <source>
        <strain evidence="3">DSM 3071</strain>
    </source>
</reference>
<protein>
    <recommendedName>
        <fullName evidence="1">N-acetyltransferase domain-containing protein</fullName>
    </recommendedName>
</protein>